<dbReference type="Proteomes" id="UP000321578">
    <property type="component" value="Unassembled WGS sequence"/>
</dbReference>
<evidence type="ECO:0000256" key="4">
    <source>
        <dbReference type="ARBA" id="ARBA00032089"/>
    </source>
</evidence>
<sequence length="275" mass="30797">MQQIINFVIRNKNFLLFLLLFGISLGLTIQSHSYHRSKFINSANFFTGGIYERANEVTTYFTLKEQNQQLFEENRRLRSQIFNPSDSLQKEPITLDTSSTGALYRFNKAKVINNNYSLSKNYLTLNIGKNDSITEDMGVITSKGIVGIIDNTSANYSRVLSILNSRSRINAQLKQSNHIGSLRWDAKSSEIVQLVDVSKFAPVKVGDTITTGGQSAIFPKGIPIGSIVSFDIDPGGDTYTISVKLFNDMTSLYHVYIIKNKDASEIKALENQLSE</sequence>
<evidence type="ECO:0000313" key="6">
    <source>
        <dbReference type="EMBL" id="TXD90249.1"/>
    </source>
</evidence>
<dbReference type="PANTHER" id="PTHR34138:SF1">
    <property type="entry name" value="CELL SHAPE-DETERMINING PROTEIN MREC"/>
    <property type="match status" value="1"/>
</dbReference>
<dbReference type="InterPro" id="IPR055342">
    <property type="entry name" value="MreC_beta-barrel_core"/>
</dbReference>
<evidence type="ECO:0000256" key="3">
    <source>
        <dbReference type="ARBA" id="ARBA00022960"/>
    </source>
</evidence>
<dbReference type="AlphaFoldDB" id="A0A5C6ZK85"/>
<comment type="caution">
    <text evidence="6">The sequence shown here is derived from an EMBL/GenBank/DDBJ whole genome shotgun (WGS) entry which is preliminary data.</text>
</comment>
<dbReference type="Gene3D" id="2.40.10.340">
    <property type="entry name" value="Rod shape-determining protein MreC, domain 1"/>
    <property type="match status" value="1"/>
</dbReference>
<accession>A0A5C6ZK85</accession>
<dbReference type="InterPro" id="IPR042175">
    <property type="entry name" value="Cell/Rod_MreC_2"/>
</dbReference>
<dbReference type="InterPro" id="IPR042177">
    <property type="entry name" value="Cell/Rod_1"/>
</dbReference>
<proteinExistence type="inferred from homology"/>
<reference evidence="6 7" key="1">
    <citation type="submission" date="2019-08" db="EMBL/GenBank/DDBJ databases">
        <title>Genomes of Subsaximicrobium wynnwilliamsii strains.</title>
        <authorList>
            <person name="Bowman J.P."/>
        </authorList>
    </citation>
    <scope>NUCLEOTIDE SEQUENCE [LARGE SCALE GENOMIC DNA]</scope>
    <source>
        <strain evidence="6 7">2-80-2</strain>
    </source>
</reference>
<dbReference type="EMBL" id="VORO01000004">
    <property type="protein sequence ID" value="TXD90249.1"/>
    <property type="molecule type" value="Genomic_DNA"/>
</dbReference>
<dbReference type="RefSeq" id="WP_147085642.1">
    <property type="nucleotide sequence ID" value="NZ_VORM01000004.1"/>
</dbReference>
<name>A0A5C6ZK85_9FLAO</name>
<keyword evidence="7" id="KW-1185">Reference proteome</keyword>
<protein>
    <recommendedName>
        <fullName evidence="2">Cell shape-determining protein MreC</fullName>
    </recommendedName>
    <alternativeName>
        <fullName evidence="4">Cell shape protein MreC</fullName>
    </alternativeName>
</protein>
<feature type="domain" description="Rod shape-determining protein MreC beta-barrel core" evidence="5">
    <location>
        <begin position="111"/>
        <end position="259"/>
    </location>
</feature>
<dbReference type="GO" id="GO:0008360">
    <property type="term" value="P:regulation of cell shape"/>
    <property type="evidence" value="ECO:0007669"/>
    <property type="project" value="UniProtKB-KW"/>
</dbReference>
<dbReference type="OrthoDB" id="9811827at2"/>
<comment type="similarity">
    <text evidence="1">Belongs to the MreC family.</text>
</comment>
<organism evidence="6 7">
    <name type="scientific">Subsaximicrobium wynnwilliamsii</name>
    <dbReference type="NCBI Taxonomy" id="291179"/>
    <lineage>
        <taxon>Bacteria</taxon>
        <taxon>Pseudomonadati</taxon>
        <taxon>Bacteroidota</taxon>
        <taxon>Flavobacteriia</taxon>
        <taxon>Flavobacteriales</taxon>
        <taxon>Flavobacteriaceae</taxon>
        <taxon>Subsaximicrobium</taxon>
    </lineage>
</organism>
<dbReference type="PANTHER" id="PTHR34138">
    <property type="entry name" value="CELL SHAPE-DETERMINING PROTEIN MREC"/>
    <property type="match status" value="1"/>
</dbReference>
<dbReference type="NCBIfam" id="NF010532">
    <property type="entry name" value="PRK13922.9-3"/>
    <property type="match status" value="1"/>
</dbReference>
<evidence type="ECO:0000256" key="2">
    <source>
        <dbReference type="ARBA" id="ARBA00013855"/>
    </source>
</evidence>
<keyword evidence="3" id="KW-0133">Cell shape</keyword>
<evidence type="ECO:0000313" key="7">
    <source>
        <dbReference type="Proteomes" id="UP000321578"/>
    </source>
</evidence>
<dbReference type="Gene3D" id="2.40.10.350">
    <property type="entry name" value="Rod shape-determining protein MreC, domain 2"/>
    <property type="match status" value="1"/>
</dbReference>
<evidence type="ECO:0000259" key="5">
    <source>
        <dbReference type="Pfam" id="PF04085"/>
    </source>
</evidence>
<dbReference type="Pfam" id="PF04085">
    <property type="entry name" value="MreC"/>
    <property type="match status" value="1"/>
</dbReference>
<dbReference type="InterPro" id="IPR007221">
    <property type="entry name" value="MreC"/>
</dbReference>
<dbReference type="GO" id="GO:0005886">
    <property type="term" value="C:plasma membrane"/>
    <property type="evidence" value="ECO:0007669"/>
    <property type="project" value="TreeGrafter"/>
</dbReference>
<gene>
    <name evidence="6" type="primary">mreC</name>
    <name evidence="6" type="ORF">ESY86_05795</name>
</gene>
<evidence type="ECO:0000256" key="1">
    <source>
        <dbReference type="ARBA" id="ARBA00009369"/>
    </source>
</evidence>